<gene>
    <name evidence="2" type="ORF">IO98_13400</name>
</gene>
<organism evidence="2 3">
    <name type="scientific">Lacrimispora celerecrescens</name>
    <dbReference type="NCBI Taxonomy" id="29354"/>
    <lineage>
        <taxon>Bacteria</taxon>
        <taxon>Bacillati</taxon>
        <taxon>Bacillota</taxon>
        <taxon>Clostridia</taxon>
        <taxon>Lachnospirales</taxon>
        <taxon>Lachnospiraceae</taxon>
        <taxon>Lacrimispora</taxon>
    </lineage>
</organism>
<protein>
    <recommendedName>
        <fullName evidence="1">N-acetyltransferase domain-containing protein</fullName>
    </recommendedName>
</protein>
<keyword evidence="3" id="KW-1185">Reference proteome</keyword>
<dbReference type="EMBL" id="JPME01000015">
    <property type="protein sequence ID" value="KEZ89682.1"/>
    <property type="molecule type" value="Genomic_DNA"/>
</dbReference>
<feature type="domain" description="N-acetyltransferase" evidence="1">
    <location>
        <begin position="2"/>
        <end position="132"/>
    </location>
</feature>
<evidence type="ECO:0000313" key="2">
    <source>
        <dbReference type="EMBL" id="KEZ89682.1"/>
    </source>
</evidence>
<evidence type="ECO:0000259" key="1">
    <source>
        <dbReference type="PROSITE" id="PS51186"/>
    </source>
</evidence>
<dbReference type="GO" id="GO:0016747">
    <property type="term" value="F:acyltransferase activity, transferring groups other than amino-acyl groups"/>
    <property type="evidence" value="ECO:0007669"/>
    <property type="project" value="InterPro"/>
</dbReference>
<dbReference type="Pfam" id="PF00583">
    <property type="entry name" value="Acetyltransf_1"/>
    <property type="match status" value="1"/>
</dbReference>
<sequence length="143" mass="16880">MINMNYANESDLNFWLSLDKHLSKGELERKILQKQCYIIEYDGKRVGVLRYNLFWDNIPFLNMIFFSPEYRAKGIGKQTMVAWENEMKLLGYVAVMTSTNSDEQAQHFYRKLGYKDCGCLILDIPKMEQPTELFFIKSLLVNK</sequence>
<dbReference type="STRING" id="29354.IO98_13400"/>
<reference evidence="2 3" key="1">
    <citation type="submission" date="2014-07" db="EMBL/GenBank/DDBJ databases">
        <title>Draft genome of Clostridium celerecrescens 152B isolated from sediments associated with methane hydrate from Krishna Godavari basin.</title>
        <authorList>
            <person name="Honkalas V.S."/>
            <person name="Dabir A.P."/>
            <person name="Arora P."/>
            <person name="Dhakephalkar P.K."/>
        </authorList>
    </citation>
    <scope>NUCLEOTIDE SEQUENCE [LARGE SCALE GENOMIC DNA]</scope>
    <source>
        <strain evidence="2 3">152B</strain>
    </source>
</reference>
<proteinExistence type="predicted"/>
<name>A0A084JL48_9FIRM</name>
<dbReference type="AlphaFoldDB" id="A0A084JL48"/>
<dbReference type="SUPFAM" id="SSF55729">
    <property type="entry name" value="Acyl-CoA N-acyltransferases (Nat)"/>
    <property type="match status" value="1"/>
</dbReference>
<dbReference type="RefSeq" id="WP_038281743.1">
    <property type="nucleotide sequence ID" value="NZ_JPME01000015.1"/>
</dbReference>
<dbReference type="PROSITE" id="PS51186">
    <property type="entry name" value="GNAT"/>
    <property type="match status" value="1"/>
</dbReference>
<comment type="caution">
    <text evidence="2">The sequence shown here is derived from an EMBL/GenBank/DDBJ whole genome shotgun (WGS) entry which is preliminary data.</text>
</comment>
<dbReference type="Gene3D" id="3.40.630.30">
    <property type="match status" value="1"/>
</dbReference>
<dbReference type="InterPro" id="IPR016181">
    <property type="entry name" value="Acyl_CoA_acyltransferase"/>
</dbReference>
<dbReference type="Proteomes" id="UP000028525">
    <property type="component" value="Unassembled WGS sequence"/>
</dbReference>
<dbReference type="CDD" id="cd04301">
    <property type="entry name" value="NAT_SF"/>
    <property type="match status" value="1"/>
</dbReference>
<dbReference type="InterPro" id="IPR000182">
    <property type="entry name" value="GNAT_dom"/>
</dbReference>
<evidence type="ECO:0000313" key="3">
    <source>
        <dbReference type="Proteomes" id="UP000028525"/>
    </source>
</evidence>
<dbReference type="OrthoDB" id="2611698at2"/>
<accession>A0A084JL48</accession>